<dbReference type="Proteomes" id="UP000583556">
    <property type="component" value="Unassembled WGS sequence"/>
</dbReference>
<feature type="active site" evidence="3">
    <location>
        <position position="262"/>
    </location>
</feature>
<feature type="domain" description="Aldehyde dehydrogenase" evidence="5">
    <location>
        <begin position="23"/>
        <end position="486"/>
    </location>
</feature>
<dbReference type="InterPro" id="IPR016162">
    <property type="entry name" value="Ald_DH_N"/>
</dbReference>
<accession>A0A7Y0G8I0</accession>
<dbReference type="FunFam" id="3.40.605.10:FF:000007">
    <property type="entry name" value="NAD/NADP-dependent betaine aldehyde dehydrogenase"/>
    <property type="match status" value="1"/>
</dbReference>
<dbReference type="GO" id="GO:0016620">
    <property type="term" value="F:oxidoreductase activity, acting on the aldehyde or oxo group of donors, NAD or NADP as acceptor"/>
    <property type="evidence" value="ECO:0007669"/>
    <property type="project" value="InterPro"/>
</dbReference>
<dbReference type="InterPro" id="IPR015590">
    <property type="entry name" value="Aldehyde_DH_dom"/>
</dbReference>
<dbReference type="EMBL" id="JABBGM010000002">
    <property type="protein sequence ID" value="NML92900.1"/>
    <property type="molecule type" value="Genomic_DNA"/>
</dbReference>
<dbReference type="Pfam" id="PF00171">
    <property type="entry name" value="Aldedh"/>
    <property type="match status" value="1"/>
</dbReference>
<dbReference type="SUPFAM" id="SSF53720">
    <property type="entry name" value="ALDH-like"/>
    <property type="match status" value="1"/>
</dbReference>
<protein>
    <submittedName>
        <fullName evidence="6">Aldehyde dehydrogenase</fullName>
    </submittedName>
</protein>
<dbReference type="PANTHER" id="PTHR42804:SF1">
    <property type="entry name" value="ALDEHYDE DEHYDROGENASE-RELATED"/>
    <property type="match status" value="1"/>
</dbReference>
<evidence type="ECO:0000256" key="2">
    <source>
        <dbReference type="ARBA" id="ARBA00023002"/>
    </source>
</evidence>
<evidence type="ECO:0000256" key="1">
    <source>
        <dbReference type="ARBA" id="ARBA00009986"/>
    </source>
</evidence>
<dbReference type="InterPro" id="IPR016163">
    <property type="entry name" value="Ald_DH_C"/>
</dbReference>
<comment type="caution">
    <text evidence="6">The sequence shown here is derived from an EMBL/GenBank/DDBJ whole genome shotgun (WGS) entry which is preliminary data.</text>
</comment>
<evidence type="ECO:0000256" key="3">
    <source>
        <dbReference type="PROSITE-ProRule" id="PRU10007"/>
    </source>
</evidence>
<evidence type="ECO:0000256" key="4">
    <source>
        <dbReference type="RuleBase" id="RU003345"/>
    </source>
</evidence>
<dbReference type="AlphaFoldDB" id="A0A7Y0G8I0"/>
<comment type="similarity">
    <text evidence="1 4">Belongs to the aldehyde dehydrogenase family.</text>
</comment>
<dbReference type="InterPro" id="IPR029510">
    <property type="entry name" value="Ald_DH_CS_GLU"/>
</dbReference>
<dbReference type="PANTHER" id="PTHR42804">
    <property type="entry name" value="ALDEHYDE DEHYDROGENASE"/>
    <property type="match status" value="1"/>
</dbReference>
<keyword evidence="7" id="KW-1185">Reference proteome</keyword>
<dbReference type="PROSITE" id="PS00687">
    <property type="entry name" value="ALDEHYDE_DEHYDR_GLU"/>
    <property type="match status" value="1"/>
</dbReference>
<keyword evidence="2 4" id="KW-0560">Oxidoreductase</keyword>
<evidence type="ECO:0000313" key="6">
    <source>
        <dbReference type="EMBL" id="NML92900.1"/>
    </source>
</evidence>
<sequence length="497" mass="51602">MTTISAALARVSQPDRLFIGGRWIDVAGSARLRPVNPATEQPLQDVAAAGPAEVDKAVSAARAAFDNGPWPRMSPAERAAGMRRLSAALARRGAAADACWLGQVGVPAWMASGASAGAAGLLDMYAAMAESYAFERVGPAQGIACDTAVVVKEAVGVVAAIAPWNGPLASLLVKLAPALAAGCTVILKPSPETPLEAFLLAEAAEEADLPPGVINLLPADREASDLLVRHPGVDKVAFTGSTVVGLHIAQVCAARMARYTMELGGKSAAIVLDDYDPAALGPALAPLITLLCGQVCINFSRVLVPRAKHDAYVESLAAAMKAVVVGDPEAAGTMMGPLAMARHRDKVFSYVEQGLAEGARLATGGVRPQALERGYFIEPTVFANATNAMAIAQEEIFGPVTAVIPYDSEEEAIAIANASDFGLSGGVFTHDTDRAYAVARRIRTGTFTQNGREFDLTNPFGGFKKSGIGREGGVEGLEAFCETKTVFLPRAPAILQG</sequence>
<proteinExistence type="inferred from homology"/>
<dbReference type="RefSeq" id="WP_169492181.1">
    <property type="nucleotide sequence ID" value="NZ_JABBGM010000002.1"/>
</dbReference>
<evidence type="ECO:0000313" key="7">
    <source>
        <dbReference type="Proteomes" id="UP000583556"/>
    </source>
</evidence>
<name>A0A7Y0G8I0_9SPHN</name>
<dbReference type="Gene3D" id="3.40.309.10">
    <property type="entry name" value="Aldehyde Dehydrogenase, Chain A, domain 2"/>
    <property type="match status" value="1"/>
</dbReference>
<organism evidence="6 7">
    <name type="scientific">Novosphingobium olei</name>
    <dbReference type="NCBI Taxonomy" id="2728851"/>
    <lineage>
        <taxon>Bacteria</taxon>
        <taxon>Pseudomonadati</taxon>
        <taxon>Pseudomonadota</taxon>
        <taxon>Alphaproteobacteria</taxon>
        <taxon>Sphingomonadales</taxon>
        <taxon>Sphingomonadaceae</taxon>
        <taxon>Novosphingobium</taxon>
    </lineage>
</organism>
<dbReference type="CDD" id="cd07139">
    <property type="entry name" value="ALDH_AldA-Rv0768"/>
    <property type="match status" value="1"/>
</dbReference>
<reference evidence="6 7" key="1">
    <citation type="submission" date="2020-04" db="EMBL/GenBank/DDBJ databases">
        <title>Novosphingobium sp. TW-4 isolated from soil.</title>
        <authorList>
            <person name="Dahal R.H."/>
            <person name="Chaudhary D.K."/>
        </authorList>
    </citation>
    <scope>NUCLEOTIDE SEQUENCE [LARGE SCALE GENOMIC DNA]</scope>
    <source>
        <strain evidence="6 7">TW-4</strain>
    </source>
</reference>
<dbReference type="Gene3D" id="3.40.605.10">
    <property type="entry name" value="Aldehyde Dehydrogenase, Chain A, domain 1"/>
    <property type="match status" value="1"/>
</dbReference>
<evidence type="ECO:0000259" key="5">
    <source>
        <dbReference type="Pfam" id="PF00171"/>
    </source>
</evidence>
<dbReference type="InterPro" id="IPR016161">
    <property type="entry name" value="Ald_DH/histidinol_DH"/>
</dbReference>
<gene>
    <name evidence="6" type="ORF">HHL27_04355</name>
</gene>